<accession>W0V144</accession>
<dbReference type="STRING" id="1349767.GJA_392"/>
<dbReference type="GO" id="GO:0017057">
    <property type="term" value="F:6-phosphogluconolactonase activity"/>
    <property type="evidence" value="ECO:0007669"/>
    <property type="project" value="UniProtKB-EC"/>
</dbReference>
<dbReference type="KEGG" id="jag:GJA_392"/>
<feature type="chain" id="PRO_5004798406" evidence="1">
    <location>
        <begin position="20"/>
        <end position="192"/>
    </location>
</feature>
<dbReference type="PROSITE" id="PS51257">
    <property type="entry name" value="PROKAR_LIPOPROTEIN"/>
    <property type="match status" value="1"/>
</dbReference>
<dbReference type="EMBL" id="HG322949">
    <property type="protein sequence ID" value="CDG81053.1"/>
    <property type="molecule type" value="Genomic_DNA"/>
</dbReference>
<dbReference type="OrthoDB" id="8924315at2"/>
<dbReference type="AlphaFoldDB" id="W0V144"/>
<evidence type="ECO:0000313" key="2">
    <source>
        <dbReference type="EMBL" id="CDG81053.1"/>
    </source>
</evidence>
<dbReference type="Proteomes" id="UP000027604">
    <property type="component" value="Chromosome I"/>
</dbReference>
<evidence type="ECO:0000256" key="1">
    <source>
        <dbReference type="SAM" id="SignalP"/>
    </source>
</evidence>
<sequence length="192" mass="19085">MKSLYLRPIVAAACALSLAACGGGSGNLYLGGAITGLAKTGLILSNGASTVTVSSGATTFVFNDLIGSDATYNVQVQQQPTGAKCTVTNGQGKANNFNVNTVIVSCLTDQYTLGGTITGLTTNGLILVNGADATSPPANATNFTFGGTVGDGSAYTVTVLHQPDGQTCSIANGVGRLGSANVNNLQVSCTTP</sequence>
<feature type="signal peptide" evidence="1">
    <location>
        <begin position="1"/>
        <end position="19"/>
    </location>
</feature>
<protein>
    <submittedName>
        <fullName evidence="2">Putative 6-phosphogluconolactonase domain protein</fullName>
        <ecNumber evidence="2">3.1.1.31</ecNumber>
    </submittedName>
</protein>
<dbReference type="RefSeq" id="WP_051780150.1">
    <property type="nucleotide sequence ID" value="NZ_BCTH01000023.1"/>
</dbReference>
<dbReference type="eggNOG" id="COG2706">
    <property type="taxonomic scope" value="Bacteria"/>
</dbReference>
<dbReference type="PATRIC" id="fig|1349767.4.peg.2104"/>
<proteinExistence type="predicted"/>
<name>W0V144_9BURK</name>
<reference evidence="2 3" key="1">
    <citation type="journal article" date="2015" name="Genome Announc.">
        <title>Genome Sequence of Mushroom Soft-Rot Pathogen Janthinobacterium agaricidamnosum.</title>
        <authorList>
            <person name="Graupner K."/>
            <person name="Lackner G."/>
            <person name="Hertweck C."/>
        </authorList>
    </citation>
    <scope>NUCLEOTIDE SEQUENCE [LARGE SCALE GENOMIC DNA]</scope>
    <source>
        <strain evidence="3">NBRC 102515 / DSM 9628</strain>
    </source>
</reference>
<keyword evidence="1" id="KW-0732">Signal</keyword>
<keyword evidence="3" id="KW-1185">Reference proteome</keyword>
<dbReference type="EC" id="3.1.1.31" evidence="2"/>
<gene>
    <name evidence="2" type="ORF">GJA_392</name>
</gene>
<keyword evidence="2" id="KW-0378">Hydrolase</keyword>
<dbReference type="HOGENOM" id="CLU_113272_0_0_4"/>
<evidence type="ECO:0000313" key="3">
    <source>
        <dbReference type="Proteomes" id="UP000027604"/>
    </source>
</evidence>
<organism evidence="2 3">
    <name type="scientific">Janthinobacterium agaricidamnosum NBRC 102515 = DSM 9628</name>
    <dbReference type="NCBI Taxonomy" id="1349767"/>
    <lineage>
        <taxon>Bacteria</taxon>
        <taxon>Pseudomonadati</taxon>
        <taxon>Pseudomonadota</taxon>
        <taxon>Betaproteobacteria</taxon>
        <taxon>Burkholderiales</taxon>
        <taxon>Oxalobacteraceae</taxon>
        <taxon>Janthinobacterium</taxon>
    </lineage>
</organism>